<dbReference type="Gene3D" id="3.30.450.20">
    <property type="entry name" value="PAS domain"/>
    <property type="match status" value="3"/>
</dbReference>
<feature type="domain" description="GATA-type" evidence="18">
    <location>
        <begin position="923"/>
        <end position="952"/>
    </location>
</feature>
<evidence type="ECO:0000256" key="1">
    <source>
        <dbReference type="ARBA" id="ARBA00022543"/>
    </source>
</evidence>
<keyword evidence="1" id="KW-0600">Photoreceptor protein</keyword>
<dbReference type="FunFam" id="3.30.50.10:FF:000065">
    <property type="entry name" value="GATA transcription factor LreA"/>
    <property type="match status" value="1"/>
</dbReference>
<dbReference type="SMART" id="SM00401">
    <property type="entry name" value="ZnF_GATA"/>
    <property type="match status" value="1"/>
</dbReference>
<dbReference type="InterPro" id="IPR013088">
    <property type="entry name" value="Znf_NHR/GATA"/>
</dbReference>
<dbReference type="SMART" id="SM00086">
    <property type="entry name" value="PAC"/>
    <property type="match status" value="2"/>
</dbReference>
<dbReference type="SUPFAM" id="SSF55785">
    <property type="entry name" value="PYP-like sensor domain (PAS domain)"/>
    <property type="match status" value="3"/>
</dbReference>
<evidence type="ECO:0000256" key="7">
    <source>
        <dbReference type="ARBA" id="ARBA00022771"/>
    </source>
</evidence>
<feature type="region of interest" description="Disordered" evidence="16">
    <location>
        <begin position="265"/>
        <end position="313"/>
    </location>
</feature>
<sequence>MNGLPGYYGQPYPIVDMQSMEGYNQDGNMDAVDPSTIDLDMVGQPQSLHQIISQNNAQLMRRRAFESDFPQTSRDHTRRASMHEFGSSTNTDIANFQFDPNPNELNPSIPTSIAGVPSADMTYQQKSLDSLRGRLHEDLSLDTRFSQMNTRFGDMSAANTYSPAMMSNEPSPAYIPQALDSRVDYDAMAQNTIPARMGANSIPGPMYTASPIAPSFPVSYLPPNTGTANNQRHASVVGVDDMVPTTMSQNFVNPQIPLQMQSAISHSVPATSAPGSSMPSPLHTQRAPARRQSLGMPSRMQSQPTSSGANSINPAAQSIDQSLTAFGPPGPPSKYANAYSSSGFDMLGVLMRVATRQKPEINIGPVDLSCAFVVCDIEKHDLPIVYCSEMFERLTGYTKHEILGRNCRFLQAPDGKVQPGVKRKYVDDGSVLYLKNQISKRREAQLSLINYRKGGQPFMNLLTMIPIPFDSDDFKYYVGFQVDLVEQPSSVSGRNPDGSYAINYNRSSLPAYALPPTPDTTQAIQEMGQTIPRDEVSHVLTTVGRGETELSRRLWDKILLENTDDVVHVLSLKGLFLYLSPACRKVLEYDANELIGMALSSVCHPSDIVPVTRELKDASSSAMVNVVYRIRRKHSGYTWFEAHGSLHTEQGKGRKCLILVGRERPVYVLDRTELASEGSLGESELWTKISTAGLFLHVSSTSRVLLDRLPEDLVGTSMQALMRPDSRPAFMNLLEIARSGQKATCKHDLQNRRGQVLHAQTTIYPGDARPGFKPTFLLAQTRLLKMTRAALLNHKSTSSTALSPRTDHASVGSGTPATHVSGPSTLNRAQKSNTTISTTSSFANPNPAVTNAGTYGLSIGNQDEALAADENIFDELKTTRSTSWQFELRQMERQNRVLAEELQALLGRKKKRKRRKGLGQLEKDCANCHTRVTPEWRRGPSGNRDLCNSCGLRWAKQVSSAIHNPSPRPVGNKADVTVHLQNGRVSPRKYSGMSDKSSTSPAYSTQVPASNGDERAGAQSGRNDGTGRGGSVPTLIKQQSTSSNGANDSWRGSHPPKIEEAPNEANVLPT</sequence>
<dbReference type="PROSITE" id="PS50112">
    <property type="entry name" value="PAS"/>
    <property type="match status" value="2"/>
</dbReference>
<keyword evidence="14" id="KW-0675">Receptor</keyword>
<evidence type="ECO:0000313" key="19">
    <source>
        <dbReference type="EMBL" id="KAK5061216.1"/>
    </source>
</evidence>
<dbReference type="Pfam" id="PF08447">
    <property type="entry name" value="PAS_3"/>
    <property type="match status" value="1"/>
</dbReference>
<proteinExistence type="predicted"/>
<dbReference type="Pfam" id="PF00320">
    <property type="entry name" value="GATA"/>
    <property type="match status" value="1"/>
</dbReference>
<dbReference type="InterPro" id="IPR000014">
    <property type="entry name" value="PAS"/>
</dbReference>
<dbReference type="AlphaFoldDB" id="A0AAV9NML6"/>
<evidence type="ECO:0000256" key="12">
    <source>
        <dbReference type="ARBA" id="ARBA00023159"/>
    </source>
</evidence>
<dbReference type="GO" id="GO:0005634">
    <property type="term" value="C:nucleus"/>
    <property type="evidence" value="ECO:0007669"/>
    <property type="project" value="TreeGrafter"/>
</dbReference>
<dbReference type="GO" id="GO:0008270">
    <property type="term" value="F:zinc ion binding"/>
    <property type="evidence" value="ECO:0007669"/>
    <property type="project" value="UniProtKB-KW"/>
</dbReference>
<evidence type="ECO:0008006" key="21">
    <source>
        <dbReference type="Google" id="ProtNLM"/>
    </source>
</evidence>
<dbReference type="EMBL" id="JAVRRD010000003">
    <property type="protein sequence ID" value="KAK5061216.1"/>
    <property type="molecule type" value="Genomic_DNA"/>
</dbReference>
<dbReference type="PROSITE" id="PS50114">
    <property type="entry name" value="GATA_ZN_FINGER_2"/>
    <property type="match status" value="1"/>
</dbReference>
<dbReference type="InterPro" id="IPR013655">
    <property type="entry name" value="PAS_fold_3"/>
</dbReference>
<evidence type="ECO:0000256" key="2">
    <source>
        <dbReference type="ARBA" id="ARBA00022606"/>
    </source>
</evidence>
<keyword evidence="9" id="KW-0157">Chromophore</keyword>
<dbReference type="PANTHER" id="PTHR47429">
    <property type="entry name" value="PROTEIN TWIN LOV 1"/>
    <property type="match status" value="1"/>
</dbReference>
<dbReference type="NCBIfam" id="TIGR00229">
    <property type="entry name" value="sensory_box"/>
    <property type="match status" value="1"/>
</dbReference>
<accession>A0AAV9NML6</accession>
<feature type="region of interest" description="Disordered" evidence="16">
    <location>
        <begin position="983"/>
        <end position="1070"/>
    </location>
</feature>
<evidence type="ECO:0000256" key="9">
    <source>
        <dbReference type="ARBA" id="ARBA00022991"/>
    </source>
</evidence>
<dbReference type="InterPro" id="IPR001610">
    <property type="entry name" value="PAC"/>
</dbReference>
<feature type="compositionally biased region" description="Polar residues" evidence="16">
    <location>
        <begin position="265"/>
        <end position="283"/>
    </location>
</feature>
<dbReference type="InterPro" id="IPR035965">
    <property type="entry name" value="PAS-like_dom_sf"/>
</dbReference>
<name>A0AAV9NML6_9EURO</name>
<keyword evidence="5" id="KW-0479">Metal-binding</keyword>
<evidence type="ECO:0000256" key="14">
    <source>
        <dbReference type="ARBA" id="ARBA00023170"/>
    </source>
</evidence>
<evidence type="ECO:0000256" key="15">
    <source>
        <dbReference type="PROSITE-ProRule" id="PRU00094"/>
    </source>
</evidence>
<keyword evidence="12" id="KW-0010">Activator</keyword>
<reference evidence="19 20" key="1">
    <citation type="submission" date="2023-08" db="EMBL/GenBank/DDBJ databases">
        <title>Black Yeasts Isolated from many extreme environments.</title>
        <authorList>
            <person name="Coleine C."/>
            <person name="Stajich J.E."/>
            <person name="Selbmann L."/>
        </authorList>
    </citation>
    <scope>NUCLEOTIDE SEQUENCE [LARGE SCALE GENOMIC DNA]</scope>
    <source>
        <strain evidence="19 20">CCFEE 5792</strain>
    </source>
</reference>
<dbReference type="SUPFAM" id="SSF57716">
    <property type="entry name" value="Glucocorticoid receptor-like (DNA-binding domain)"/>
    <property type="match status" value="1"/>
</dbReference>
<evidence type="ECO:0000256" key="10">
    <source>
        <dbReference type="ARBA" id="ARBA00023015"/>
    </source>
</evidence>
<dbReference type="GO" id="GO:0043565">
    <property type="term" value="F:sequence-specific DNA binding"/>
    <property type="evidence" value="ECO:0007669"/>
    <property type="project" value="InterPro"/>
</dbReference>
<dbReference type="Pfam" id="PF13426">
    <property type="entry name" value="PAS_9"/>
    <property type="match status" value="1"/>
</dbReference>
<keyword evidence="13" id="KW-0804">Transcription</keyword>
<evidence type="ECO:0000256" key="3">
    <source>
        <dbReference type="ARBA" id="ARBA00022630"/>
    </source>
</evidence>
<evidence type="ECO:0000259" key="18">
    <source>
        <dbReference type="PROSITE" id="PS50114"/>
    </source>
</evidence>
<dbReference type="RefSeq" id="XP_064710313.1">
    <property type="nucleotide sequence ID" value="XM_064851310.1"/>
</dbReference>
<dbReference type="Gene3D" id="3.30.50.10">
    <property type="entry name" value="Erythroid Transcription Factor GATA-1, subunit A"/>
    <property type="match status" value="1"/>
</dbReference>
<dbReference type="Proteomes" id="UP001358417">
    <property type="component" value="Unassembled WGS sequence"/>
</dbReference>
<feature type="domain" description="PAS" evidence="17">
    <location>
        <begin position="384"/>
        <end position="406"/>
    </location>
</feature>
<feature type="compositionally biased region" description="Polar residues" evidence="16">
    <location>
        <begin position="1036"/>
        <end position="1047"/>
    </location>
</feature>
<evidence type="ECO:0000313" key="20">
    <source>
        <dbReference type="Proteomes" id="UP001358417"/>
    </source>
</evidence>
<evidence type="ECO:0000256" key="8">
    <source>
        <dbReference type="ARBA" id="ARBA00022833"/>
    </source>
</evidence>
<dbReference type="FunFam" id="3.30.450.20:FF:000063">
    <property type="entry name" value="White collar 1 protein"/>
    <property type="match status" value="1"/>
</dbReference>
<evidence type="ECO:0000256" key="4">
    <source>
        <dbReference type="ARBA" id="ARBA00022643"/>
    </source>
</evidence>
<organism evidence="19 20">
    <name type="scientific">Exophiala bonariae</name>
    <dbReference type="NCBI Taxonomy" id="1690606"/>
    <lineage>
        <taxon>Eukaryota</taxon>
        <taxon>Fungi</taxon>
        <taxon>Dikarya</taxon>
        <taxon>Ascomycota</taxon>
        <taxon>Pezizomycotina</taxon>
        <taxon>Eurotiomycetes</taxon>
        <taxon>Chaetothyriomycetidae</taxon>
        <taxon>Chaetothyriales</taxon>
        <taxon>Herpotrichiellaceae</taxon>
        <taxon>Exophiala</taxon>
    </lineage>
</organism>
<feature type="domain" description="PAS" evidence="17">
    <location>
        <begin position="559"/>
        <end position="622"/>
    </location>
</feature>
<dbReference type="PANTHER" id="PTHR47429:SF7">
    <property type="entry name" value="GATA-FACTOR"/>
    <property type="match status" value="1"/>
</dbReference>
<evidence type="ECO:0000256" key="11">
    <source>
        <dbReference type="ARBA" id="ARBA00023125"/>
    </source>
</evidence>
<evidence type="ECO:0000256" key="16">
    <source>
        <dbReference type="SAM" id="MobiDB-lite"/>
    </source>
</evidence>
<evidence type="ECO:0000259" key="17">
    <source>
        <dbReference type="PROSITE" id="PS50112"/>
    </source>
</evidence>
<keyword evidence="6" id="KW-0677">Repeat</keyword>
<dbReference type="GO" id="GO:0009881">
    <property type="term" value="F:photoreceptor activity"/>
    <property type="evidence" value="ECO:0007669"/>
    <property type="project" value="UniProtKB-KW"/>
</dbReference>
<comment type="caution">
    <text evidence="19">The sequence shown here is derived from an EMBL/GenBank/DDBJ whole genome shotgun (WGS) entry which is preliminary data.</text>
</comment>
<evidence type="ECO:0000256" key="5">
    <source>
        <dbReference type="ARBA" id="ARBA00022723"/>
    </source>
</evidence>
<dbReference type="GO" id="GO:0006355">
    <property type="term" value="P:regulation of DNA-templated transcription"/>
    <property type="evidence" value="ECO:0007669"/>
    <property type="project" value="InterPro"/>
</dbReference>
<keyword evidence="7 15" id="KW-0863">Zinc-finger</keyword>
<keyword evidence="10" id="KW-0805">Transcription regulation</keyword>
<keyword evidence="20" id="KW-1185">Reference proteome</keyword>
<feature type="compositionally biased region" description="Polar residues" evidence="16">
    <location>
        <begin position="299"/>
        <end position="313"/>
    </location>
</feature>
<dbReference type="SMART" id="SM00091">
    <property type="entry name" value="PAS"/>
    <property type="match status" value="3"/>
</dbReference>
<feature type="region of interest" description="Disordered" evidence="16">
    <location>
        <begin position="795"/>
        <end position="848"/>
    </location>
</feature>
<dbReference type="CDD" id="cd00202">
    <property type="entry name" value="ZnF_GATA"/>
    <property type="match status" value="1"/>
</dbReference>
<keyword evidence="4" id="KW-0288">FMN</keyword>
<dbReference type="CDD" id="cd00130">
    <property type="entry name" value="PAS"/>
    <property type="match status" value="3"/>
</dbReference>
<keyword evidence="2" id="KW-0716">Sensory transduction</keyword>
<feature type="compositionally biased region" description="Polar residues" evidence="16">
    <location>
        <begin position="812"/>
        <end position="848"/>
    </location>
</feature>
<evidence type="ECO:0000256" key="13">
    <source>
        <dbReference type="ARBA" id="ARBA00023163"/>
    </source>
</evidence>
<protein>
    <recommendedName>
        <fullName evidence="21">White collar 1 protein</fullName>
    </recommendedName>
</protein>
<keyword evidence="11" id="KW-0238">DNA-binding</keyword>
<dbReference type="InterPro" id="IPR000679">
    <property type="entry name" value="Znf_GATA"/>
</dbReference>
<feature type="compositionally biased region" description="Polar residues" evidence="16">
    <location>
        <begin position="994"/>
        <end position="1009"/>
    </location>
</feature>
<dbReference type="FunFam" id="3.30.450.20:FF:000064">
    <property type="entry name" value="Vivid PAS protein VVD"/>
    <property type="match status" value="1"/>
</dbReference>
<keyword evidence="3" id="KW-0285">Flavoprotein</keyword>
<keyword evidence="8" id="KW-0862">Zinc</keyword>
<dbReference type="PROSITE" id="PS00344">
    <property type="entry name" value="GATA_ZN_FINGER_1"/>
    <property type="match status" value="1"/>
</dbReference>
<evidence type="ECO:0000256" key="6">
    <source>
        <dbReference type="ARBA" id="ARBA00022737"/>
    </source>
</evidence>
<dbReference type="GeneID" id="89975923"/>
<gene>
    <name evidence="19" type="ORF">LTR84_007758</name>
</gene>